<name>A0A069DUC3_9HEMI</name>
<dbReference type="Pfam" id="PF00856">
    <property type="entry name" value="SET"/>
    <property type="match status" value="1"/>
</dbReference>
<evidence type="ECO:0000313" key="2">
    <source>
        <dbReference type="EMBL" id="JAC87366.1"/>
    </source>
</evidence>
<dbReference type="PROSITE" id="PS50280">
    <property type="entry name" value="SET"/>
    <property type="match status" value="1"/>
</dbReference>
<dbReference type="InterPro" id="IPR046341">
    <property type="entry name" value="SET_dom_sf"/>
</dbReference>
<evidence type="ECO:0000259" key="1">
    <source>
        <dbReference type="PROSITE" id="PS50280"/>
    </source>
</evidence>
<dbReference type="InterPro" id="IPR050600">
    <property type="entry name" value="SETD3_SETD6_MTase"/>
</dbReference>
<dbReference type="InterPro" id="IPR044429">
    <property type="entry name" value="SETD4_SET"/>
</dbReference>
<dbReference type="AlphaFoldDB" id="A0A069DUC3"/>
<accession>A0A069DUC3</accession>
<protein>
    <recommendedName>
        <fullName evidence="1">SET domain-containing protein</fullName>
    </recommendedName>
</protein>
<dbReference type="EMBL" id="GBGD01001523">
    <property type="protein sequence ID" value="JAC87366.1"/>
    <property type="molecule type" value="mRNA"/>
</dbReference>
<dbReference type="GO" id="GO:0016279">
    <property type="term" value="F:protein-lysine N-methyltransferase activity"/>
    <property type="evidence" value="ECO:0007669"/>
    <property type="project" value="InterPro"/>
</dbReference>
<dbReference type="PANTHER" id="PTHR13271:SF151">
    <property type="entry name" value="SET DOMAIN-CONTAINING PROTEIN 4"/>
    <property type="match status" value="1"/>
</dbReference>
<dbReference type="PANTHER" id="PTHR13271">
    <property type="entry name" value="UNCHARACTERIZED PUTATIVE METHYLTRANSFERASE"/>
    <property type="match status" value="1"/>
</dbReference>
<dbReference type="Gene3D" id="3.90.1410.10">
    <property type="entry name" value="set domain protein methyltransferase, domain 1"/>
    <property type="match status" value="1"/>
</dbReference>
<organism evidence="2">
    <name type="scientific">Panstrongylus megistus</name>
    <dbReference type="NCBI Taxonomy" id="65343"/>
    <lineage>
        <taxon>Eukaryota</taxon>
        <taxon>Metazoa</taxon>
        <taxon>Ecdysozoa</taxon>
        <taxon>Arthropoda</taxon>
        <taxon>Hexapoda</taxon>
        <taxon>Insecta</taxon>
        <taxon>Pterygota</taxon>
        <taxon>Neoptera</taxon>
        <taxon>Paraneoptera</taxon>
        <taxon>Hemiptera</taxon>
        <taxon>Heteroptera</taxon>
        <taxon>Panheteroptera</taxon>
        <taxon>Cimicomorpha</taxon>
        <taxon>Reduviidae</taxon>
        <taxon>Triatominae</taxon>
        <taxon>Panstrongylus</taxon>
    </lineage>
</organism>
<dbReference type="SUPFAM" id="SSF82199">
    <property type="entry name" value="SET domain"/>
    <property type="match status" value="1"/>
</dbReference>
<dbReference type="InterPro" id="IPR001214">
    <property type="entry name" value="SET_dom"/>
</dbReference>
<reference evidence="2" key="1">
    <citation type="journal article" date="2015" name="J. Med. Entomol.">
        <title>A Deep Insight Into the Sialotranscriptome of the Chagas Disease Vector, Panstrongylus megistus (Hemiptera: Heteroptera).</title>
        <authorList>
            <person name="Ribeiro J.M."/>
            <person name="Schwarz A."/>
            <person name="Francischetti I.M."/>
        </authorList>
    </citation>
    <scope>NUCLEOTIDE SEQUENCE</scope>
    <source>
        <tissue evidence="2">Salivary glands</tissue>
    </source>
</reference>
<proteinExistence type="evidence at transcript level"/>
<dbReference type="CDD" id="cd19177">
    <property type="entry name" value="SET_SETD4"/>
    <property type="match status" value="1"/>
</dbReference>
<sequence length="436" mass="51205">MGRTSRNRKKKKMKNRILSLSTEDSFFNFVKWLLSEGWRPACKLKMSSFPETERGLMAKERIAPNTVIVRIPAHLLISVKCVSESLLGHILKECDAYFSVQQVLALFLIWEKHIGMHSFWRLYISTLPQKYTSPLFANERDLDKLPNFIKERISELRSGVEKLYKSVPNFIGGKICHHCKKYLFNIFTPDEFKWAWFTVNSRSVYISPEKNFPHDLKLTDANSLILAPFLDMFNHSDDAKVIASFNSNSNNYEIVSLVKYNCYDEVFVNYGDHSNLKLYLEYGFVLNENKNDIIFFNKCDFNVETFACTIDDYTKKFNYLITKNFFRDLYCTSEGFSWNMYVLCYVFSPSFAFNEIATKKIYSGTFDTNDWNNISKLGKILLKNKLIEYQQYFYELDKYVNENNCNESILIGCYLLKAYIDILKDCLVKFDSQCKI</sequence>
<feature type="domain" description="SET" evidence="1">
    <location>
        <begin position="42"/>
        <end position="271"/>
    </location>
</feature>